<dbReference type="Gene3D" id="2.40.40.20">
    <property type="match status" value="1"/>
</dbReference>
<organism evidence="15 16">
    <name type="scientific">Desulfovibrio litoralis DSM 11393</name>
    <dbReference type="NCBI Taxonomy" id="1121455"/>
    <lineage>
        <taxon>Bacteria</taxon>
        <taxon>Pseudomonadati</taxon>
        <taxon>Thermodesulfobacteriota</taxon>
        <taxon>Desulfovibrionia</taxon>
        <taxon>Desulfovibrionales</taxon>
        <taxon>Desulfovibrionaceae</taxon>
        <taxon>Desulfovibrio</taxon>
    </lineage>
</organism>
<dbReference type="AlphaFoldDB" id="A0A1M7TCJ5"/>
<dbReference type="Pfam" id="PF01568">
    <property type="entry name" value="Molydop_binding"/>
    <property type="match status" value="1"/>
</dbReference>
<dbReference type="Gene3D" id="3.40.228.10">
    <property type="entry name" value="Dimethylsulfoxide Reductase, domain 2"/>
    <property type="match status" value="1"/>
</dbReference>
<name>A0A1M7TCJ5_9BACT</name>
<evidence type="ECO:0000259" key="14">
    <source>
        <dbReference type="PROSITE" id="PS51669"/>
    </source>
</evidence>
<comment type="similarity">
    <text evidence="4">Belongs to the prokaryotic molybdopterin-containing oxidoreductase family.</text>
</comment>
<evidence type="ECO:0000256" key="8">
    <source>
        <dbReference type="ARBA" id="ARBA00022723"/>
    </source>
</evidence>
<feature type="domain" description="4Fe-4S Mo/W bis-MGD-type" evidence="14">
    <location>
        <begin position="54"/>
        <end position="117"/>
    </location>
</feature>
<dbReference type="InterPro" id="IPR050612">
    <property type="entry name" value="Prok_Mopterin_Oxidored"/>
</dbReference>
<sequence length="822" mass="91314">MKKQKTDQSHSKLTRRQLLKLGTVSCVAASFGGLGLERAFRPLPANAQPKPLEEKILTSACLNNCGSSCVLKPVVADGKVIRIETDNAIPDNWEEGLFQIRACPRGRSMRRQMYAENRLKKPMKQFGKRGDPSGFKPIPWDQALDEIAASLKKCIDTYGNESILSIYASGVQTGMMQRREAFYRLMNLLGGFALGRSDYSSAQNQAGLTYLYGQAGYSGNPVTEIANTKLAVFFGLNTTETRMSGGGLQFEILKAKQISNARLIVIDPRYSETCVTVADEWIPIRPGTDAALASALAYVLITENMLDNEFLKTHVQGFDADTMPEGAPENSAYKDYIMGTGYDKIAKTPEWAAQITGIPVARIIQLAREIGGAKPCFISQGWGLQRQAAGEMSTMSVAALATVTGNVGIHGGGNGDRDAYYPGFSPRLPRGDNKVSITFPTFLWLRAVENGKGMTATRDGVKGADKYPTDIKFIWNYAGNTLVNQHSDINETRRILGDKSKCEMIVVMDTHDTASAQWADILLPSTSYLEQTDIVGPSYAMNIDWLGFTTPVTPYEQSRPVYEVCVELAKRLGVEKEFTEGKTREQWLEWSYETQCRPFMPELPPTLEEARKVGVWRKAKLRSDLPIPFKAFRDDPQANPLKTPSGKIELFSPALLELSKTWELNKFKGDVIPPTPQYVSTWEGYEDTETKKLFPLQLIGHHYKGRTHSHYASVDWLLAVMPQNLWINPIDAKARGLRHGDTVKVLNKRGEVHIKVKVTKRIMPGVVSMPQGAWYNPESKNLDQNKNPIDQGGCVNTLTLYRASPLAKGNPQHTNLVEVVKL</sequence>
<dbReference type="EMBL" id="FRDI01000010">
    <property type="protein sequence ID" value="SHN68489.1"/>
    <property type="molecule type" value="Genomic_DNA"/>
</dbReference>
<dbReference type="Gene3D" id="3.40.50.740">
    <property type="match status" value="1"/>
</dbReference>
<dbReference type="CDD" id="cd02794">
    <property type="entry name" value="MopB_CT_DmsA-EC"/>
    <property type="match status" value="1"/>
</dbReference>
<keyword evidence="16" id="KW-1185">Reference proteome</keyword>
<dbReference type="GO" id="GO:0009055">
    <property type="term" value="F:electron transfer activity"/>
    <property type="evidence" value="ECO:0007669"/>
    <property type="project" value="TreeGrafter"/>
</dbReference>
<dbReference type="Pfam" id="PF04879">
    <property type="entry name" value="Molybdop_Fe4S4"/>
    <property type="match status" value="1"/>
</dbReference>
<gene>
    <name evidence="15" type="ORF">SAMN02745728_01837</name>
</gene>
<dbReference type="GO" id="GO:0030151">
    <property type="term" value="F:molybdenum ion binding"/>
    <property type="evidence" value="ECO:0007669"/>
    <property type="project" value="InterPro"/>
</dbReference>
<dbReference type="GO" id="GO:0009389">
    <property type="term" value="F:dimethyl sulfoxide reductase activity"/>
    <property type="evidence" value="ECO:0007669"/>
    <property type="project" value="InterPro"/>
</dbReference>
<dbReference type="SUPFAM" id="SSF53706">
    <property type="entry name" value="Formate dehydrogenase/DMSO reductase, domains 1-3"/>
    <property type="match status" value="1"/>
</dbReference>
<reference evidence="15 16" key="1">
    <citation type="submission" date="2016-12" db="EMBL/GenBank/DDBJ databases">
        <authorList>
            <person name="Song W.-J."/>
            <person name="Kurnit D.M."/>
        </authorList>
    </citation>
    <scope>NUCLEOTIDE SEQUENCE [LARGE SCALE GENOMIC DNA]</scope>
    <source>
        <strain evidence="15 16">DSM 11393</strain>
    </source>
</reference>
<evidence type="ECO:0000313" key="15">
    <source>
        <dbReference type="EMBL" id="SHN68489.1"/>
    </source>
</evidence>
<dbReference type="FunFam" id="3.40.228.10:FF:000004">
    <property type="entry name" value="Dimethyl sulfoxide reductase subunit A"/>
    <property type="match status" value="1"/>
</dbReference>
<dbReference type="PROSITE" id="PS00490">
    <property type="entry name" value="MOLYBDOPTERIN_PROK_2"/>
    <property type="match status" value="1"/>
</dbReference>
<dbReference type="SUPFAM" id="SSF50692">
    <property type="entry name" value="ADC-like"/>
    <property type="match status" value="1"/>
</dbReference>
<keyword evidence="10" id="KW-0560">Oxidoreductase</keyword>
<dbReference type="STRING" id="1121455.SAMN02745728_01837"/>
<evidence type="ECO:0000256" key="1">
    <source>
        <dbReference type="ARBA" id="ARBA00001942"/>
    </source>
</evidence>
<protein>
    <submittedName>
        <fullName evidence="15">Anaerobic dimethyl sulfoxide reductase subunit A</fullName>
    </submittedName>
</protein>
<dbReference type="NCBIfam" id="TIGR02166">
    <property type="entry name" value="dmsA_ynfE"/>
    <property type="match status" value="1"/>
</dbReference>
<dbReference type="GO" id="GO:0043546">
    <property type="term" value="F:molybdopterin cofactor binding"/>
    <property type="evidence" value="ECO:0007669"/>
    <property type="project" value="InterPro"/>
</dbReference>
<evidence type="ECO:0000256" key="12">
    <source>
        <dbReference type="ARBA" id="ARBA00023014"/>
    </source>
</evidence>
<keyword evidence="12" id="KW-0411">Iron-sulfur</keyword>
<keyword evidence="9" id="KW-0732">Signal</keyword>
<evidence type="ECO:0000256" key="13">
    <source>
        <dbReference type="ARBA" id="ARBA00023136"/>
    </source>
</evidence>
<dbReference type="InterPro" id="IPR006657">
    <property type="entry name" value="MoPterin_dinucl-bd_dom"/>
</dbReference>
<dbReference type="GO" id="GO:0005886">
    <property type="term" value="C:plasma membrane"/>
    <property type="evidence" value="ECO:0007669"/>
    <property type="project" value="UniProtKB-SubCell"/>
</dbReference>
<keyword evidence="7" id="KW-0500">Molybdenum</keyword>
<evidence type="ECO:0000256" key="4">
    <source>
        <dbReference type="ARBA" id="ARBA00010312"/>
    </source>
</evidence>
<evidence type="ECO:0000256" key="7">
    <source>
        <dbReference type="ARBA" id="ARBA00022505"/>
    </source>
</evidence>
<dbReference type="Pfam" id="PF00384">
    <property type="entry name" value="Molybdopterin"/>
    <property type="match status" value="1"/>
</dbReference>
<comment type="cofactor">
    <cofactor evidence="2">
        <name>[4Fe-4S] cluster</name>
        <dbReference type="ChEBI" id="CHEBI:49883"/>
    </cofactor>
</comment>
<evidence type="ECO:0000256" key="6">
    <source>
        <dbReference type="ARBA" id="ARBA00022485"/>
    </source>
</evidence>
<evidence type="ECO:0000256" key="3">
    <source>
        <dbReference type="ARBA" id="ARBA00004413"/>
    </source>
</evidence>
<dbReference type="PROSITE" id="PS51669">
    <property type="entry name" value="4FE4S_MOW_BIS_MGD"/>
    <property type="match status" value="1"/>
</dbReference>
<dbReference type="Gene3D" id="3.40.50.12440">
    <property type="match status" value="2"/>
</dbReference>
<comment type="subcellular location">
    <subcellularLocation>
        <location evidence="3">Cell membrane</location>
        <topology evidence="3">Peripheral membrane protein</topology>
        <orientation evidence="3">Cytoplasmic side</orientation>
    </subcellularLocation>
</comment>
<dbReference type="InterPro" id="IPR006655">
    <property type="entry name" value="Mopterin_OxRdtase_prok_CS"/>
</dbReference>
<dbReference type="InterPro" id="IPR011888">
    <property type="entry name" value="Anaer_DMSO_reductase"/>
</dbReference>
<dbReference type="InterPro" id="IPR006656">
    <property type="entry name" value="Mopterin_OxRdtase"/>
</dbReference>
<evidence type="ECO:0000256" key="10">
    <source>
        <dbReference type="ARBA" id="ARBA00023002"/>
    </source>
</evidence>
<dbReference type="SMART" id="SM00926">
    <property type="entry name" value="Molybdop_Fe4S4"/>
    <property type="match status" value="1"/>
</dbReference>
<keyword evidence="6" id="KW-0004">4Fe-4S</keyword>
<proteinExistence type="inferred from homology"/>
<keyword evidence="5" id="KW-1003">Cell membrane</keyword>
<keyword evidence="8" id="KW-0479">Metal-binding</keyword>
<evidence type="ECO:0000256" key="2">
    <source>
        <dbReference type="ARBA" id="ARBA00001966"/>
    </source>
</evidence>
<dbReference type="FunFam" id="2.40.40.20:FF:000010">
    <property type="entry name" value="Anaerobic dimethyl sulfoxide reductase subunit A"/>
    <property type="match status" value="1"/>
</dbReference>
<dbReference type="PANTHER" id="PTHR43742">
    <property type="entry name" value="TRIMETHYLAMINE-N-OXIDE REDUCTASE"/>
    <property type="match status" value="1"/>
</dbReference>
<dbReference type="OrthoDB" id="9810782at2"/>
<dbReference type="GO" id="GO:0051539">
    <property type="term" value="F:4 iron, 4 sulfur cluster binding"/>
    <property type="evidence" value="ECO:0007669"/>
    <property type="project" value="UniProtKB-KW"/>
</dbReference>
<dbReference type="PROSITE" id="PS51318">
    <property type="entry name" value="TAT"/>
    <property type="match status" value="1"/>
</dbReference>
<dbReference type="Proteomes" id="UP000186469">
    <property type="component" value="Unassembled WGS sequence"/>
</dbReference>
<dbReference type="InterPro" id="IPR006963">
    <property type="entry name" value="Mopterin_OxRdtase_4Fe-4S_dom"/>
</dbReference>
<evidence type="ECO:0000256" key="5">
    <source>
        <dbReference type="ARBA" id="ARBA00022475"/>
    </source>
</evidence>
<dbReference type="GO" id="GO:0030288">
    <property type="term" value="C:outer membrane-bounded periplasmic space"/>
    <property type="evidence" value="ECO:0007669"/>
    <property type="project" value="TreeGrafter"/>
</dbReference>
<dbReference type="GO" id="GO:0009061">
    <property type="term" value="P:anaerobic respiration"/>
    <property type="evidence" value="ECO:0007669"/>
    <property type="project" value="TreeGrafter"/>
</dbReference>
<dbReference type="PANTHER" id="PTHR43742:SF3">
    <property type="entry name" value="DIMETHYL SULFOXIDE REDUCTASE DMSA"/>
    <property type="match status" value="1"/>
</dbReference>
<comment type="cofactor">
    <cofactor evidence="1">
        <name>Mo-bis(molybdopterin guanine dinucleotide)</name>
        <dbReference type="ChEBI" id="CHEBI:60539"/>
    </cofactor>
</comment>
<evidence type="ECO:0000313" key="16">
    <source>
        <dbReference type="Proteomes" id="UP000186469"/>
    </source>
</evidence>
<evidence type="ECO:0000256" key="9">
    <source>
        <dbReference type="ARBA" id="ARBA00022729"/>
    </source>
</evidence>
<keyword evidence="11" id="KW-0408">Iron</keyword>
<evidence type="ECO:0000256" key="11">
    <source>
        <dbReference type="ARBA" id="ARBA00023004"/>
    </source>
</evidence>
<dbReference type="InterPro" id="IPR009010">
    <property type="entry name" value="Asp_de-COase-like_dom_sf"/>
</dbReference>
<keyword evidence="13" id="KW-0472">Membrane</keyword>
<dbReference type="InterPro" id="IPR006311">
    <property type="entry name" value="TAT_signal"/>
</dbReference>
<dbReference type="RefSeq" id="WP_072697525.1">
    <property type="nucleotide sequence ID" value="NZ_FRDI01000010.1"/>
</dbReference>
<accession>A0A1M7TCJ5</accession>